<feature type="region of interest" description="Disordered" evidence="1">
    <location>
        <begin position="18"/>
        <end position="103"/>
    </location>
</feature>
<evidence type="ECO:0000256" key="2">
    <source>
        <dbReference type="SAM" id="SignalP"/>
    </source>
</evidence>
<gene>
    <name evidence="3" type="ORF">HH216_22565</name>
</gene>
<reference evidence="3 4" key="1">
    <citation type="submission" date="2020-04" db="EMBL/GenBank/DDBJ databases">
        <title>Genome sequencing of novel species.</title>
        <authorList>
            <person name="Heo J."/>
            <person name="Kim S.-J."/>
            <person name="Kim J.-S."/>
            <person name="Hong S.-B."/>
            <person name="Kwon S.-W."/>
        </authorList>
    </citation>
    <scope>NUCLEOTIDE SEQUENCE [LARGE SCALE GENOMIC DNA]</scope>
    <source>
        <strain evidence="3 4">CJU-R4</strain>
    </source>
</reference>
<feature type="compositionally biased region" description="Polar residues" evidence="1">
    <location>
        <begin position="80"/>
        <end position="90"/>
    </location>
</feature>
<keyword evidence="2" id="KW-0732">Signal</keyword>
<dbReference type="Proteomes" id="UP000501128">
    <property type="component" value="Chromosome"/>
</dbReference>
<dbReference type="KEGG" id="srho:HH216_22565"/>
<feature type="compositionally biased region" description="Low complexity" evidence="1">
    <location>
        <begin position="66"/>
        <end position="79"/>
    </location>
</feature>
<evidence type="ECO:0000256" key="1">
    <source>
        <dbReference type="SAM" id="MobiDB-lite"/>
    </source>
</evidence>
<sequence length="103" mass="10561">MKTPLVSFALALLLSSAALAQQPAKKSKSTSKTGGTMSEMDAKRSNQSASNAYDGLPAGTGTTMEQTQAAKTPTQPTATDARSSTMTGPSSVKARKNPAKRGN</sequence>
<dbReference type="AlphaFoldDB" id="A0A7L5DU93"/>
<protein>
    <submittedName>
        <fullName evidence="3">Uncharacterized protein</fullName>
    </submittedName>
</protein>
<name>A0A7L5DU93_9BACT</name>
<keyword evidence="4" id="KW-1185">Reference proteome</keyword>
<dbReference type="RefSeq" id="WP_169552913.1">
    <property type="nucleotide sequence ID" value="NZ_CP051677.1"/>
</dbReference>
<proteinExistence type="predicted"/>
<evidence type="ECO:0000313" key="3">
    <source>
        <dbReference type="EMBL" id="QJD80893.1"/>
    </source>
</evidence>
<feature type="signal peptide" evidence="2">
    <location>
        <begin position="1"/>
        <end position="20"/>
    </location>
</feature>
<accession>A0A7L5DU93</accession>
<dbReference type="EMBL" id="CP051677">
    <property type="protein sequence ID" value="QJD80893.1"/>
    <property type="molecule type" value="Genomic_DNA"/>
</dbReference>
<feature type="compositionally biased region" description="Basic residues" evidence="1">
    <location>
        <begin position="93"/>
        <end position="103"/>
    </location>
</feature>
<evidence type="ECO:0000313" key="4">
    <source>
        <dbReference type="Proteomes" id="UP000501128"/>
    </source>
</evidence>
<feature type="chain" id="PRO_5029738593" evidence="2">
    <location>
        <begin position="21"/>
        <end position="103"/>
    </location>
</feature>
<organism evidence="3 4">
    <name type="scientific">Spirosoma rhododendri</name>
    <dbReference type="NCBI Taxonomy" id="2728024"/>
    <lineage>
        <taxon>Bacteria</taxon>
        <taxon>Pseudomonadati</taxon>
        <taxon>Bacteroidota</taxon>
        <taxon>Cytophagia</taxon>
        <taxon>Cytophagales</taxon>
        <taxon>Cytophagaceae</taxon>
        <taxon>Spirosoma</taxon>
    </lineage>
</organism>